<organism evidence="2 3">
    <name type="scientific">Pocillopora meandrina</name>
    <dbReference type="NCBI Taxonomy" id="46732"/>
    <lineage>
        <taxon>Eukaryota</taxon>
        <taxon>Metazoa</taxon>
        <taxon>Cnidaria</taxon>
        <taxon>Anthozoa</taxon>
        <taxon>Hexacorallia</taxon>
        <taxon>Scleractinia</taxon>
        <taxon>Astrocoeniina</taxon>
        <taxon>Pocilloporidae</taxon>
        <taxon>Pocillopora</taxon>
    </lineage>
</organism>
<feature type="region of interest" description="Disordered" evidence="1">
    <location>
        <begin position="1"/>
        <end position="21"/>
    </location>
</feature>
<accession>A0AAU9Y4Z6</accession>
<keyword evidence="3" id="KW-1185">Reference proteome</keyword>
<protein>
    <submittedName>
        <fullName evidence="2">Uncharacterized protein</fullName>
    </submittedName>
</protein>
<dbReference type="AlphaFoldDB" id="A0AAU9Y4Z6"/>
<evidence type="ECO:0000313" key="2">
    <source>
        <dbReference type="EMBL" id="CAH3165902.1"/>
    </source>
</evidence>
<reference evidence="2 3" key="1">
    <citation type="submission" date="2022-05" db="EMBL/GenBank/DDBJ databases">
        <authorList>
            <consortium name="Genoscope - CEA"/>
            <person name="William W."/>
        </authorList>
    </citation>
    <scope>NUCLEOTIDE SEQUENCE [LARGE SCALE GENOMIC DNA]</scope>
</reference>
<gene>
    <name evidence="2" type="ORF">PMEA_00004420</name>
</gene>
<name>A0AAU9Y4Z6_9CNID</name>
<dbReference type="EMBL" id="CALNXJ010000125">
    <property type="protein sequence ID" value="CAH3165902.1"/>
    <property type="molecule type" value="Genomic_DNA"/>
</dbReference>
<evidence type="ECO:0000256" key="1">
    <source>
        <dbReference type="SAM" id="MobiDB-lite"/>
    </source>
</evidence>
<evidence type="ECO:0000313" key="3">
    <source>
        <dbReference type="Proteomes" id="UP001159428"/>
    </source>
</evidence>
<feature type="compositionally biased region" description="Low complexity" evidence="1">
    <location>
        <begin position="1"/>
        <end position="15"/>
    </location>
</feature>
<comment type="caution">
    <text evidence="2">The sequence shown here is derived from an EMBL/GenBank/DDBJ whole genome shotgun (WGS) entry which is preliminary data.</text>
</comment>
<dbReference type="Proteomes" id="UP001159428">
    <property type="component" value="Unassembled WGS sequence"/>
</dbReference>
<proteinExistence type="predicted"/>
<sequence length="140" mass="15553">MGDSGDSSSASDCGSPQPKGRSTNKVFVWLKEKAKCTPRGNPWVLLNREGRVKDVAIPGNYSSAKMKELVKENFAGLAAVDLNRIRLYKSANRGSRIEKVYKGIPDAKELFRIYGRGRANSRRIYLVLHRPRNGGLCNLS</sequence>